<keyword evidence="3" id="KW-1185">Reference proteome</keyword>
<proteinExistence type="predicted"/>
<dbReference type="EMBL" id="JANPWB010000016">
    <property type="protein sequence ID" value="KAJ1084527.1"/>
    <property type="molecule type" value="Genomic_DNA"/>
</dbReference>
<evidence type="ECO:0000313" key="2">
    <source>
        <dbReference type="EMBL" id="KAJ1084527.1"/>
    </source>
</evidence>
<evidence type="ECO:0000313" key="3">
    <source>
        <dbReference type="Proteomes" id="UP001066276"/>
    </source>
</evidence>
<name>A0AAV7L231_PLEWA</name>
<feature type="region of interest" description="Disordered" evidence="1">
    <location>
        <begin position="1"/>
        <end position="85"/>
    </location>
</feature>
<accession>A0AAV7L231</accession>
<gene>
    <name evidence="2" type="ORF">NDU88_004674</name>
</gene>
<dbReference type="AlphaFoldDB" id="A0AAV7L231"/>
<dbReference type="Proteomes" id="UP001066276">
    <property type="component" value="Chromosome 12"/>
</dbReference>
<comment type="caution">
    <text evidence="2">The sequence shown here is derived from an EMBL/GenBank/DDBJ whole genome shotgun (WGS) entry which is preliminary data.</text>
</comment>
<protein>
    <submittedName>
        <fullName evidence="2">Uncharacterized protein</fullName>
    </submittedName>
</protein>
<reference evidence="2" key="1">
    <citation type="journal article" date="2022" name="bioRxiv">
        <title>Sequencing and chromosome-scale assembly of the giantPleurodeles waltlgenome.</title>
        <authorList>
            <person name="Brown T."/>
            <person name="Elewa A."/>
            <person name="Iarovenko S."/>
            <person name="Subramanian E."/>
            <person name="Araus A.J."/>
            <person name="Petzold A."/>
            <person name="Susuki M."/>
            <person name="Suzuki K.-i.T."/>
            <person name="Hayashi T."/>
            <person name="Toyoda A."/>
            <person name="Oliveira C."/>
            <person name="Osipova E."/>
            <person name="Leigh N.D."/>
            <person name="Simon A."/>
            <person name="Yun M.H."/>
        </authorList>
    </citation>
    <scope>NUCLEOTIDE SEQUENCE</scope>
    <source>
        <strain evidence="2">20211129_DDA</strain>
        <tissue evidence="2">Liver</tissue>
    </source>
</reference>
<evidence type="ECO:0000256" key="1">
    <source>
        <dbReference type="SAM" id="MobiDB-lite"/>
    </source>
</evidence>
<sequence>MVYKPDPSAEEEGGARGQEGELCQEHVLNTGAGLPAAGPRASADPRGTGRLTASERETPVRALGPQRRGPRTASETLRAVRGPRLAGGLRARFSPHSLAASAGAGLDQLSERCLGKPQPASSWVRAAEWATLSAGDASAPSCEI</sequence>
<organism evidence="2 3">
    <name type="scientific">Pleurodeles waltl</name>
    <name type="common">Iberian ribbed newt</name>
    <dbReference type="NCBI Taxonomy" id="8319"/>
    <lineage>
        <taxon>Eukaryota</taxon>
        <taxon>Metazoa</taxon>
        <taxon>Chordata</taxon>
        <taxon>Craniata</taxon>
        <taxon>Vertebrata</taxon>
        <taxon>Euteleostomi</taxon>
        <taxon>Amphibia</taxon>
        <taxon>Batrachia</taxon>
        <taxon>Caudata</taxon>
        <taxon>Salamandroidea</taxon>
        <taxon>Salamandridae</taxon>
        <taxon>Pleurodelinae</taxon>
        <taxon>Pleurodeles</taxon>
    </lineage>
</organism>